<dbReference type="Proteomes" id="UP001515500">
    <property type="component" value="Chromosome 21"/>
</dbReference>
<evidence type="ECO:0000256" key="5">
    <source>
        <dbReference type="ARBA" id="ARBA00022741"/>
    </source>
</evidence>
<comment type="similarity">
    <text evidence="1">Belongs to the protein kinase superfamily. TKL Ser/Thr protein kinase family. RAF subfamily.</text>
</comment>
<dbReference type="EC" id="2.7.11.1" evidence="2"/>
<protein>
    <recommendedName>
        <fullName evidence="2">non-specific serine/threonine protein kinase</fullName>
        <ecNumber evidence="2">2.7.11.1</ecNumber>
    </recommendedName>
</protein>
<dbReference type="PANTHER" id="PTHR44329:SF146">
    <property type="entry name" value="SERINE_THREONINE-PROTEIN KINASE SIS8-RELATED"/>
    <property type="match status" value="1"/>
</dbReference>
<evidence type="ECO:0000256" key="7">
    <source>
        <dbReference type="ARBA" id="ARBA00022840"/>
    </source>
</evidence>
<evidence type="ECO:0000256" key="10">
    <source>
        <dbReference type="PROSITE-ProRule" id="PRU10141"/>
    </source>
</evidence>
<evidence type="ECO:0000256" key="3">
    <source>
        <dbReference type="ARBA" id="ARBA00022527"/>
    </source>
</evidence>
<reference evidence="14" key="1">
    <citation type="submission" date="2025-08" db="UniProtKB">
        <authorList>
            <consortium name="RefSeq"/>
        </authorList>
    </citation>
    <scope>IDENTIFICATION</scope>
</reference>
<accession>A0AB40ANP1</accession>
<dbReference type="InterPro" id="IPR001245">
    <property type="entry name" value="Ser-Thr/Tyr_kinase_cat_dom"/>
</dbReference>
<evidence type="ECO:0000256" key="1">
    <source>
        <dbReference type="ARBA" id="ARBA00010507"/>
    </source>
</evidence>
<dbReference type="InterPro" id="IPR017441">
    <property type="entry name" value="Protein_kinase_ATP_BS"/>
</dbReference>
<feature type="domain" description="Protein kinase" evidence="12">
    <location>
        <begin position="41"/>
        <end position="119"/>
    </location>
</feature>
<evidence type="ECO:0000256" key="4">
    <source>
        <dbReference type="ARBA" id="ARBA00022679"/>
    </source>
</evidence>
<dbReference type="Gene3D" id="3.30.200.20">
    <property type="entry name" value="Phosphorylase Kinase, domain 1"/>
    <property type="match status" value="1"/>
</dbReference>
<dbReference type="PROSITE" id="PS50011">
    <property type="entry name" value="PROTEIN_KINASE_DOM"/>
    <property type="match status" value="1"/>
</dbReference>
<dbReference type="AlphaFoldDB" id="A0AB40ANP1"/>
<dbReference type="PROSITE" id="PS00107">
    <property type="entry name" value="PROTEIN_KINASE_ATP"/>
    <property type="match status" value="1"/>
</dbReference>
<dbReference type="GeneID" id="120252496"/>
<comment type="catalytic activity">
    <reaction evidence="8">
        <text>L-threonyl-[protein] + ATP = O-phospho-L-threonyl-[protein] + ADP + H(+)</text>
        <dbReference type="Rhea" id="RHEA:46608"/>
        <dbReference type="Rhea" id="RHEA-COMP:11060"/>
        <dbReference type="Rhea" id="RHEA-COMP:11605"/>
        <dbReference type="ChEBI" id="CHEBI:15378"/>
        <dbReference type="ChEBI" id="CHEBI:30013"/>
        <dbReference type="ChEBI" id="CHEBI:30616"/>
        <dbReference type="ChEBI" id="CHEBI:61977"/>
        <dbReference type="ChEBI" id="CHEBI:456216"/>
        <dbReference type="EC" id="2.7.11.1"/>
    </reaction>
</comment>
<evidence type="ECO:0000313" key="14">
    <source>
        <dbReference type="RefSeq" id="XP_039116601.1"/>
    </source>
</evidence>
<feature type="compositionally biased region" description="Low complexity" evidence="11">
    <location>
        <begin position="1"/>
        <end position="19"/>
    </location>
</feature>
<dbReference type="InterPro" id="IPR000719">
    <property type="entry name" value="Prot_kinase_dom"/>
</dbReference>
<keyword evidence="7 10" id="KW-0067">ATP-binding</keyword>
<feature type="binding site" evidence="10">
    <location>
        <position position="69"/>
    </location>
    <ligand>
        <name>ATP</name>
        <dbReference type="ChEBI" id="CHEBI:30616"/>
    </ligand>
</feature>
<dbReference type="GO" id="GO:0004674">
    <property type="term" value="F:protein serine/threonine kinase activity"/>
    <property type="evidence" value="ECO:0007669"/>
    <property type="project" value="UniProtKB-KW"/>
</dbReference>
<organism evidence="13 14">
    <name type="scientific">Dioscorea cayennensis subsp. rotundata</name>
    <name type="common">White Guinea yam</name>
    <name type="synonym">Dioscorea rotundata</name>
    <dbReference type="NCBI Taxonomy" id="55577"/>
    <lineage>
        <taxon>Eukaryota</taxon>
        <taxon>Viridiplantae</taxon>
        <taxon>Streptophyta</taxon>
        <taxon>Embryophyta</taxon>
        <taxon>Tracheophyta</taxon>
        <taxon>Spermatophyta</taxon>
        <taxon>Magnoliopsida</taxon>
        <taxon>Liliopsida</taxon>
        <taxon>Dioscoreales</taxon>
        <taxon>Dioscoreaceae</taxon>
        <taxon>Dioscorea</taxon>
    </lineage>
</organism>
<keyword evidence="6" id="KW-0418">Kinase</keyword>
<keyword evidence="3" id="KW-0723">Serine/threonine-protein kinase</keyword>
<evidence type="ECO:0000256" key="8">
    <source>
        <dbReference type="ARBA" id="ARBA00047899"/>
    </source>
</evidence>
<keyword evidence="5 10" id="KW-0547">Nucleotide-binding</keyword>
<dbReference type="RefSeq" id="XP_039116601.1">
    <property type="nucleotide sequence ID" value="XM_039260667.1"/>
</dbReference>
<evidence type="ECO:0000313" key="13">
    <source>
        <dbReference type="Proteomes" id="UP001515500"/>
    </source>
</evidence>
<evidence type="ECO:0000259" key="12">
    <source>
        <dbReference type="PROSITE" id="PS50011"/>
    </source>
</evidence>
<proteinExistence type="inferred from homology"/>
<keyword evidence="4" id="KW-0808">Transferase</keyword>
<feature type="region of interest" description="Disordered" evidence="11">
    <location>
        <begin position="1"/>
        <end position="24"/>
    </location>
</feature>
<comment type="catalytic activity">
    <reaction evidence="9">
        <text>L-seryl-[protein] + ATP = O-phospho-L-seryl-[protein] + ADP + H(+)</text>
        <dbReference type="Rhea" id="RHEA:17989"/>
        <dbReference type="Rhea" id="RHEA-COMP:9863"/>
        <dbReference type="Rhea" id="RHEA-COMP:11604"/>
        <dbReference type="ChEBI" id="CHEBI:15378"/>
        <dbReference type="ChEBI" id="CHEBI:29999"/>
        <dbReference type="ChEBI" id="CHEBI:30616"/>
        <dbReference type="ChEBI" id="CHEBI:83421"/>
        <dbReference type="ChEBI" id="CHEBI:456216"/>
        <dbReference type="EC" id="2.7.11.1"/>
    </reaction>
</comment>
<keyword evidence="13" id="KW-1185">Reference proteome</keyword>
<evidence type="ECO:0000256" key="6">
    <source>
        <dbReference type="ARBA" id="ARBA00022777"/>
    </source>
</evidence>
<evidence type="ECO:0000256" key="2">
    <source>
        <dbReference type="ARBA" id="ARBA00012513"/>
    </source>
</evidence>
<evidence type="ECO:0000256" key="11">
    <source>
        <dbReference type="SAM" id="MobiDB-lite"/>
    </source>
</evidence>
<dbReference type="Pfam" id="PF07714">
    <property type="entry name" value="PK_Tyr_Ser-Thr"/>
    <property type="match status" value="1"/>
</dbReference>
<dbReference type="FunFam" id="3.30.200.20:FF:000060">
    <property type="entry name" value="Serine/threonine-protein kinase isoform 1"/>
    <property type="match status" value="1"/>
</dbReference>
<dbReference type="PANTHER" id="PTHR44329">
    <property type="entry name" value="SERINE/THREONINE-PROTEIN KINASE TNNI3K-RELATED"/>
    <property type="match status" value="1"/>
</dbReference>
<dbReference type="GO" id="GO:0005524">
    <property type="term" value="F:ATP binding"/>
    <property type="evidence" value="ECO:0007669"/>
    <property type="project" value="UniProtKB-UniRule"/>
</dbReference>
<name>A0AB40ANP1_DIOCR</name>
<sequence>MGTDMSLKNLESSSSPSEVRSSRLDSMLDDVVEPEIPRERLVIGERIGLGSYGEVYRVDWNGTEVTVKKFLDQDFDGEALGEFRREVNIMFRLQHPNVVLFMGVVTHPPNFLPSLNGWH</sequence>
<gene>
    <name evidence="14" type="primary">LOC120252496</name>
</gene>
<evidence type="ECO:0000256" key="9">
    <source>
        <dbReference type="ARBA" id="ARBA00048679"/>
    </source>
</evidence>
<dbReference type="InterPro" id="IPR051681">
    <property type="entry name" value="Ser/Thr_Kinases-Pseudokinases"/>
</dbReference>
<dbReference type="SUPFAM" id="SSF56112">
    <property type="entry name" value="Protein kinase-like (PK-like)"/>
    <property type="match status" value="1"/>
</dbReference>
<dbReference type="InterPro" id="IPR011009">
    <property type="entry name" value="Kinase-like_dom_sf"/>
</dbReference>